<accession>A0A8T0DP09</accession>
<feature type="region of interest" description="Disordered" evidence="15">
    <location>
        <begin position="485"/>
        <end position="512"/>
    </location>
</feature>
<dbReference type="InterPro" id="IPR036427">
    <property type="entry name" value="Bromodomain-like_sf"/>
</dbReference>
<keyword evidence="8 12" id="KW-0103">Bromodomain</keyword>
<gene>
    <name evidence="20" type="ORF">P879_09056</name>
</gene>
<dbReference type="SMART" id="SM00297">
    <property type="entry name" value="BROMO"/>
    <property type="match status" value="1"/>
</dbReference>
<dbReference type="PROSITE" id="PS50016">
    <property type="entry name" value="ZF_PHD_2"/>
    <property type="match status" value="2"/>
</dbReference>
<comment type="caution">
    <text evidence="20">The sequence shown here is derived from an EMBL/GenBank/DDBJ whole genome shotgun (WGS) entry which is preliminary data.</text>
</comment>
<feature type="domain" description="RING-type" evidence="19">
    <location>
        <begin position="659"/>
        <end position="704"/>
    </location>
</feature>
<evidence type="ECO:0000256" key="6">
    <source>
        <dbReference type="ARBA" id="ARBA00023015"/>
    </source>
</evidence>
<feature type="domain" description="Bromo" evidence="17">
    <location>
        <begin position="984"/>
        <end position="1065"/>
    </location>
</feature>
<evidence type="ECO:0000256" key="16">
    <source>
        <dbReference type="SAM" id="SignalP"/>
    </source>
</evidence>
<dbReference type="PRINTS" id="PR00503">
    <property type="entry name" value="BROMODOMAIN"/>
</dbReference>
<feature type="region of interest" description="Disordered" evidence="15">
    <location>
        <begin position="870"/>
        <end position="967"/>
    </location>
</feature>
<evidence type="ECO:0000259" key="17">
    <source>
        <dbReference type="PROSITE" id="PS50014"/>
    </source>
</evidence>
<dbReference type="InterPro" id="IPR019787">
    <property type="entry name" value="Znf_PHD-finger"/>
</dbReference>
<feature type="compositionally biased region" description="Polar residues" evidence="15">
    <location>
        <begin position="930"/>
        <end position="942"/>
    </location>
</feature>
<comment type="subcellular location">
    <subcellularLocation>
        <location evidence="1">Nucleus</location>
    </subcellularLocation>
</comment>
<evidence type="ECO:0000256" key="8">
    <source>
        <dbReference type="ARBA" id="ARBA00023117"/>
    </source>
</evidence>
<dbReference type="InterPro" id="IPR028941">
    <property type="entry name" value="WHIM2_dom"/>
</dbReference>
<feature type="signal peptide" evidence="16">
    <location>
        <begin position="1"/>
        <end position="15"/>
    </location>
</feature>
<evidence type="ECO:0000256" key="15">
    <source>
        <dbReference type="SAM" id="MobiDB-lite"/>
    </source>
</evidence>
<evidence type="ECO:0000256" key="12">
    <source>
        <dbReference type="PROSITE-ProRule" id="PRU00035"/>
    </source>
</evidence>
<dbReference type="Pfam" id="PF15613">
    <property type="entry name" value="WSD"/>
    <property type="match status" value="1"/>
</dbReference>
<dbReference type="InterPro" id="IPR019786">
    <property type="entry name" value="Zinc_finger_PHD-type_CS"/>
</dbReference>
<evidence type="ECO:0000256" key="5">
    <source>
        <dbReference type="ARBA" id="ARBA00022833"/>
    </source>
</evidence>
<keyword evidence="16" id="KW-0732">Signal</keyword>
<keyword evidence="3" id="KW-0479">Metal-binding</keyword>
<dbReference type="PANTHER" id="PTHR46802">
    <property type="entry name" value="TYROSINE-PROTEIN KINASE BAZ1B"/>
    <property type="match status" value="1"/>
</dbReference>
<keyword evidence="7 14" id="KW-0175">Coiled coil</keyword>
<dbReference type="OrthoDB" id="784962at2759"/>
<evidence type="ECO:0000256" key="1">
    <source>
        <dbReference type="ARBA" id="ARBA00004123"/>
    </source>
</evidence>
<dbReference type="InterPro" id="IPR011011">
    <property type="entry name" value="Znf_FYVE_PHD"/>
</dbReference>
<dbReference type="PROSITE" id="PS50014">
    <property type="entry name" value="BROMODOMAIN_2"/>
    <property type="match status" value="1"/>
</dbReference>
<keyword evidence="9" id="KW-0804">Transcription</keyword>
<dbReference type="InterPro" id="IPR047174">
    <property type="entry name" value="BAZ1B"/>
</dbReference>
<dbReference type="FunFam" id="3.30.40.10:FF:000300">
    <property type="entry name" value="Bromodomain adjacent to zinc finger domain protein 1A"/>
    <property type="match status" value="1"/>
</dbReference>
<dbReference type="SMART" id="SM00249">
    <property type="entry name" value="PHD"/>
    <property type="match status" value="2"/>
</dbReference>
<dbReference type="Proteomes" id="UP000699462">
    <property type="component" value="Unassembled WGS sequence"/>
</dbReference>
<name>A0A8T0DP09_9TREM</name>
<dbReference type="PROSITE" id="PS01359">
    <property type="entry name" value="ZF_PHD_1"/>
    <property type="match status" value="2"/>
</dbReference>
<dbReference type="SUPFAM" id="SSF57903">
    <property type="entry name" value="FYVE/PHD zinc finger"/>
    <property type="match status" value="2"/>
</dbReference>
<dbReference type="Pfam" id="PF00439">
    <property type="entry name" value="Bromodomain"/>
    <property type="match status" value="1"/>
</dbReference>
<dbReference type="InterPro" id="IPR013083">
    <property type="entry name" value="Znf_RING/FYVE/PHD"/>
</dbReference>
<dbReference type="InterPro" id="IPR001841">
    <property type="entry name" value="Znf_RING"/>
</dbReference>
<dbReference type="PANTHER" id="PTHR46802:SF1">
    <property type="entry name" value="TYROSINE-PROTEIN KINASE BAZ1B"/>
    <property type="match status" value="1"/>
</dbReference>
<keyword evidence="10" id="KW-0539">Nucleus</keyword>
<organism evidence="20 21">
    <name type="scientific">Paragonimus westermani</name>
    <dbReference type="NCBI Taxonomy" id="34504"/>
    <lineage>
        <taxon>Eukaryota</taxon>
        <taxon>Metazoa</taxon>
        <taxon>Spiralia</taxon>
        <taxon>Lophotrochozoa</taxon>
        <taxon>Platyhelminthes</taxon>
        <taxon>Trematoda</taxon>
        <taxon>Digenea</taxon>
        <taxon>Plagiorchiida</taxon>
        <taxon>Troglotremata</taxon>
        <taxon>Troglotrematidae</taxon>
        <taxon>Paragonimus</taxon>
    </lineage>
</organism>
<dbReference type="PROSITE" id="PS50089">
    <property type="entry name" value="ZF_RING_2"/>
    <property type="match status" value="1"/>
</dbReference>
<keyword evidence="6" id="KW-0805">Transcription regulation</keyword>
<feature type="domain" description="PHD-type" evidence="18">
    <location>
        <begin position="795"/>
        <end position="844"/>
    </location>
</feature>
<dbReference type="SUPFAM" id="SSF47370">
    <property type="entry name" value="Bromodomain"/>
    <property type="match status" value="1"/>
</dbReference>
<feature type="region of interest" description="Disordered" evidence="15">
    <location>
        <begin position="714"/>
        <end position="789"/>
    </location>
</feature>
<evidence type="ECO:0000259" key="18">
    <source>
        <dbReference type="PROSITE" id="PS50016"/>
    </source>
</evidence>
<keyword evidence="21" id="KW-1185">Reference proteome</keyword>
<dbReference type="GO" id="GO:0090535">
    <property type="term" value="C:WICH complex"/>
    <property type="evidence" value="ECO:0007669"/>
    <property type="project" value="InterPro"/>
</dbReference>
<dbReference type="Pfam" id="PF00628">
    <property type="entry name" value="PHD"/>
    <property type="match status" value="2"/>
</dbReference>
<evidence type="ECO:0000256" key="10">
    <source>
        <dbReference type="ARBA" id="ARBA00023242"/>
    </source>
</evidence>
<dbReference type="GO" id="GO:0140801">
    <property type="term" value="F:histone H2AXY142 kinase activity"/>
    <property type="evidence" value="ECO:0007669"/>
    <property type="project" value="InterPro"/>
</dbReference>
<evidence type="ECO:0000256" key="7">
    <source>
        <dbReference type="ARBA" id="ARBA00023054"/>
    </source>
</evidence>
<dbReference type="GO" id="GO:0008270">
    <property type="term" value="F:zinc ion binding"/>
    <property type="evidence" value="ECO:0007669"/>
    <property type="project" value="UniProtKB-KW"/>
</dbReference>
<keyword evidence="5" id="KW-0862">Zinc</keyword>
<feature type="compositionally biased region" description="Polar residues" evidence="15">
    <location>
        <begin position="767"/>
        <end position="789"/>
    </location>
</feature>
<dbReference type="EMBL" id="JTDF01002510">
    <property type="protein sequence ID" value="KAF8568724.1"/>
    <property type="molecule type" value="Genomic_DNA"/>
</dbReference>
<evidence type="ECO:0000256" key="3">
    <source>
        <dbReference type="ARBA" id="ARBA00022723"/>
    </source>
</evidence>
<evidence type="ECO:0000313" key="21">
    <source>
        <dbReference type="Proteomes" id="UP000699462"/>
    </source>
</evidence>
<keyword evidence="2" id="KW-0597">Phosphoprotein</keyword>
<feature type="region of interest" description="Disordered" evidence="15">
    <location>
        <begin position="153"/>
        <end position="178"/>
    </location>
</feature>
<feature type="coiled-coil region" evidence="14">
    <location>
        <begin position="202"/>
        <end position="240"/>
    </location>
</feature>
<dbReference type="InterPro" id="IPR001965">
    <property type="entry name" value="Znf_PHD"/>
</dbReference>
<dbReference type="AlphaFoldDB" id="A0A8T0DP09"/>
<feature type="chain" id="PRO_5035899591" description="Bromodomain adjacent to zinc finger domain protein 1A" evidence="16">
    <location>
        <begin position="16"/>
        <end position="1096"/>
    </location>
</feature>
<evidence type="ECO:0000256" key="14">
    <source>
        <dbReference type="SAM" id="Coils"/>
    </source>
</evidence>
<dbReference type="InterPro" id="IPR001487">
    <property type="entry name" value="Bromodomain"/>
</dbReference>
<dbReference type="Gene3D" id="1.20.920.10">
    <property type="entry name" value="Bromodomain-like"/>
    <property type="match status" value="1"/>
</dbReference>
<evidence type="ECO:0000256" key="4">
    <source>
        <dbReference type="ARBA" id="ARBA00022771"/>
    </source>
</evidence>
<proteinExistence type="predicted"/>
<dbReference type="GO" id="GO:0042393">
    <property type="term" value="F:histone binding"/>
    <property type="evidence" value="ECO:0007669"/>
    <property type="project" value="TreeGrafter"/>
</dbReference>
<reference evidence="20 21" key="1">
    <citation type="submission" date="2019-07" db="EMBL/GenBank/DDBJ databases">
        <title>Annotation for the trematode Paragonimus westermani.</title>
        <authorList>
            <person name="Choi Y.-J."/>
        </authorList>
    </citation>
    <scope>NUCLEOTIDE SEQUENCE [LARGE SCALE GENOMIC DNA]</scope>
    <source>
        <strain evidence="20">180907_Pwestermani</strain>
    </source>
</reference>
<evidence type="ECO:0000313" key="20">
    <source>
        <dbReference type="EMBL" id="KAF8568724.1"/>
    </source>
</evidence>
<sequence length="1096" mass="124632">MLILCFLVFCSVSHDFQKKRELGIRLAKLPVTPYTAPDLLRLTLLHKPQGSDGIQTIEDTAQCDLVSIEPFPGKSYGPFDPSTQSLFAQLNAFDIYQLHPESRLLVLESAVERLFDLDLIDDYMLACQRRAHQAFTRKIKFLRDRNLRKKEQKEEMQKVSAVVQKSEEPHTVEPDTLNGLCDEDPSEVADEDLASVVKRRRILAARAAAEREEKRRKREEEEMLERERRAAQALEFAEERAVAQVSRAYDLRAMEARCALRCQPIGVDRFHRRFWYFRCAPDRLFVESNWASPYVDYSVPLSQDIQIDLTKNENPCVRGSAKADMDEETALPPPANQLISVLSDSCKTDHCWSSWSVFDRPEHLDELAKALLEKGIRENRLKRQLFANGFLDTIKARWRQFPQTIPEKDKPIDNPESPVVSNDNRMNRVTEQIWNKRALSAEAGLAGALLKNILDTEIRLRSGGLGGVPDFVKWQEQLAAVHTSFGLPPDTSPKKNMPVATSSTTNSSKPDRQGLVTALLTVADNVMPRFLNVPDLSGRATHKHNLDHFHSVPFENGTDVNGVETQSTQSAAEDSECDSDSNSDSSSGIDHVLKDPDQHASRTRTWLSTWRAEVRNARTLARLNLLHVRGSATFFLLQTQQACLDMCIRWEKSVEDARCRICRHKSDDDNLLLCDGCNRAFHLYCLRPPLRRVPAGDWFCPSCRPASKDLERRRREERLARSKRRRRDEASSADEQESNKSPVAETDEDSASEHADSKRILRKPSTRRSNVPTHRQESQPSRFSSTRSKSLFKHDGNCLVCNESASDLILCSHCPNAFHLSCHNPPLRHPPRGDGWCCTSCRLSGKKLGPGSKYPNREKRLAQYQTCCRQTRSNSDLPHEEEINQHTGRVNRSSTSRRTRRDSTTSEDESPSETGQDIPVSHRLERSRRSASTLVGSESAKMSRQLKRRRNSSNSSSSAERHKVAVGSANGTRNYAIRILNSIFKNRNSWPFREPVDKQEASRFPVPDYYEIITNPVDLSMLREWLSNGRYDNEDPREGLQILVGDLGTMFYNAELYNAADSDVWLAGSHLEQFVKNQFSQLNLGLTYQRPALGEL</sequence>
<dbReference type="Gene3D" id="3.30.40.10">
    <property type="entry name" value="Zinc/RING finger domain, C3HC4 (zinc finger)"/>
    <property type="match status" value="1"/>
</dbReference>
<evidence type="ECO:0000256" key="13">
    <source>
        <dbReference type="PROSITE-ProRule" id="PRU00175"/>
    </source>
</evidence>
<keyword evidence="4 13" id="KW-0863">Zinc-finger</keyword>
<evidence type="ECO:0000256" key="9">
    <source>
        <dbReference type="ARBA" id="ARBA00023163"/>
    </source>
</evidence>
<feature type="region of interest" description="Disordered" evidence="15">
    <location>
        <begin position="549"/>
        <end position="597"/>
    </location>
</feature>
<evidence type="ECO:0000259" key="19">
    <source>
        <dbReference type="PROSITE" id="PS50089"/>
    </source>
</evidence>
<protein>
    <recommendedName>
        <fullName evidence="11">Bromodomain adjacent to zinc finger domain protein 1A</fullName>
    </recommendedName>
</protein>
<dbReference type="GO" id="GO:0006974">
    <property type="term" value="P:DNA damage response"/>
    <property type="evidence" value="ECO:0007669"/>
    <property type="project" value="TreeGrafter"/>
</dbReference>
<feature type="compositionally biased region" description="Polar residues" evidence="15">
    <location>
        <begin position="499"/>
        <end position="508"/>
    </location>
</feature>
<evidence type="ECO:0000256" key="11">
    <source>
        <dbReference type="ARBA" id="ARBA00068253"/>
    </source>
</evidence>
<feature type="domain" description="PHD-type" evidence="18">
    <location>
        <begin position="656"/>
        <end position="706"/>
    </location>
</feature>
<evidence type="ECO:0000256" key="2">
    <source>
        <dbReference type="ARBA" id="ARBA00022553"/>
    </source>
</evidence>
<dbReference type="Gene3D" id="2.30.30.1150">
    <property type="match status" value="1"/>
</dbReference>